<dbReference type="InterPro" id="IPR003156">
    <property type="entry name" value="DHHA1_dom"/>
</dbReference>
<name>A0A381RLC2_9ZZZZ</name>
<dbReference type="FunFam" id="2.40.30.130:FF:000001">
    <property type="entry name" value="Alanine--tRNA ligase"/>
    <property type="match status" value="1"/>
</dbReference>
<dbReference type="SUPFAM" id="SSF55681">
    <property type="entry name" value="Class II aaRS and biotin synthetases"/>
    <property type="match status" value="1"/>
</dbReference>
<keyword evidence="8" id="KW-0479">Metal-binding</keyword>
<dbReference type="Gene3D" id="3.10.310.40">
    <property type="match status" value="1"/>
</dbReference>
<comment type="subcellular location">
    <subcellularLocation>
        <location evidence="2">Cytoplasm</location>
    </subcellularLocation>
</comment>
<dbReference type="FunFam" id="3.10.310.40:FF:000001">
    <property type="entry name" value="Alanine--tRNA ligase"/>
    <property type="match status" value="1"/>
</dbReference>
<keyword evidence="12" id="KW-0694">RNA-binding</keyword>
<dbReference type="FunFam" id="3.30.930.10:FF:000004">
    <property type="entry name" value="Alanine--tRNA ligase"/>
    <property type="match status" value="1"/>
</dbReference>
<dbReference type="GO" id="GO:0006419">
    <property type="term" value="P:alanyl-tRNA aminoacylation"/>
    <property type="evidence" value="ECO:0007669"/>
    <property type="project" value="InterPro"/>
</dbReference>
<dbReference type="InterPro" id="IPR018163">
    <property type="entry name" value="Thr/Ala-tRNA-synth_IIc_edit"/>
</dbReference>
<dbReference type="Pfam" id="PF02272">
    <property type="entry name" value="DHHA1"/>
    <property type="match status" value="1"/>
</dbReference>
<evidence type="ECO:0000259" key="15">
    <source>
        <dbReference type="PROSITE" id="PS50860"/>
    </source>
</evidence>
<keyword evidence="6" id="KW-0820">tRNA-binding</keyword>
<dbReference type="InterPro" id="IPR012947">
    <property type="entry name" value="tRNA_SAD"/>
</dbReference>
<sequence>MKTNEIRELFLNFFESREHEKVSGSSLIPSNDPTLLFTNSGMVQFKDVFLGIEQRKSKRAVSVQRCLRAGGKHNDLDNVGYTDRHHTFFEMLGNFSFGDYFKEEAIHFAWEFITEELNIDPDRLWVSVFKDDKEAAAIWLDQIKVNPDRLVRMGEASNFWSMGQTGPCGPCTEIFYDHGPHIEGGPPGSESEEGDRFVEIWNLVFMQFERAEDGQLTQLPKPSVDTGMGLERIAAVMQGVQSNYEIDLFKNVIKAVSSLIGDAGSNNHYRVISDHIRAAAFLILDGVSPDREGRGYVLRRIIRRALRHGYELGVEEPFFHEVIDPLVKEMGEAYPDLAQKSEYIKRIILTEEERFSATLAQGMRLLEKEIDSLSGDILSGEFVFKLYDTYGFPVDLTSDIARVKQLKIDQKGFDKAMDRQKEMARTASQFSQQQVKEVNHGLETSFLGYDQHENDTKVTGIIKDELIDQIAKGETGQVILEETAFYAESGGQIGDVGTIQSKTGTFQVLDTQSSGDALVHLGTVTNGTMTLNDKVKATINPIRRQAITLNHTSAHLLHSALINVLGDHVAQRGSAVGDKRLRLDFSHDQALTTEELRQIEELVNQKIEKNIDVETSIMKHDEALESGALALFGEKYGEEVRVINVEAFSKELCGGTHVKNTGEIGFFKIISESSIASGTRRIEAITGDEALKWAEETEYLVEKLADMLQTGRDGIEKKVQTLVDNNRQMNLEIKDLKAQIIRQPSGDKANEIETINNTSLLIKELVEDTEPSVMRSAIDQMKQDIGSGVIILASKSSKGKVRIAIGVTEDLVEKVKADILANEMSKELGGKGGGRANFANAGGPNVDNLNKSFDTARDWIKNI</sequence>
<evidence type="ECO:0000256" key="7">
    <source>
        <dbReference type="ARBA" id="ARBA00022598"/>
    </source>
</evidence>
<dbReference type="GO" id="GO:0000049">
    <property type="term" value="F:tRNA binding"/>
    <property type="evidence" value="ECO:0007669"/>
    <property type="project" value="UniProtKB-KW"/>
</dbReference>
<keyword evidence="14" id="KW-0030">Aminoacyl-tRNA synthetase</keyword>
<dbReference type="Pfam" id="PF07973">
    <property type="entry name" value="tRNA_SAD"/>
    <property type="match status" value="1"/>
</dbReference>
<dbReference type="GO" id="GO:0002161">
    <property type="term" value="F:aminoacyl-tRNA deacylase activity"/>
    <property type="evidence" value="ECO:0007669"/>
    <property type="project" value="TreeGrafter"/>
</dbReference>
<dbReference type="InterPro" id="IPR018162">
    <property type="entry name" value="Ala-tRNA-ligase_IIc_anticod-bd"/>
</dbReference>
<dbReference type="Gene3D" id="3.30.980.10">
    <property type="entry name" value="Threonyl-trna Synthetase, Chain A, domain 2"/>
    <property type="match status" value="1"/>
</dbReference>
<evidence type="ECO:0000256" key="13">
    <source>
        <dbReference type="ARBA" id="ARBA00022917"/>
    </source>
</evidence>
<dbReference type="GO" id="GO:0046872">
    <property type="term" value="F:metal ion binding"/>
    <property type="evidence" value="ECO:0007669"/>
    <property type="project" value="UniProtKB-KW"/>
</dbReference>
<dbReference type="InterPro" id="IPR009000">
    <property type="entry name" value="Transl_B-barrel_sf"/>
</dbReference>
<accession>A0A381RLC2</accession>
<evidence type="ECO:0000256" key="6">
    <source>
        <dbReference type="ARBA" id="ARBA00022555"/>
    </source>
</evidence>
<dbReference type="SUPFAM" id="SSF101353">
    <property type="entry name" value="Putative anticodon-binding domain of alanyl-tRNA synthetase (AlaRS)"/>
    <property type="match status" value="1"/>
</dbReference>
<dbReference type="Gene3D" id="3.30.930.10">
    <property type="entry name" value="Bira Bifunctional Protein, Domain 2"/>
    <property type="match status" value="1"/>
</dbReference>
<evidence type="ECO:0000256" key="11">
    <source>
        <dbReference type="ARBA" id="ARBA00022840"/>
    </source>
</evidence>
<keyword evidence="13" id="KW-0648">Protein biosynthesis</keyword>
<dbReference type="CDD" id="cd00673">
    <property type="entry name" value="AlaRS_core"/>
    <property type="match status" value="1"/>
</dbReference>
<evidence type="ECO:0000256" key="1">
    <source>
        <dbReference type="ARBA" id="ARBA00001947"/>
    </source>
</evidence>
<dbReference type="EC" id="6.1.1.7" evidence="4"/>
<dbReference type="InterPro" id="IPR045864">
    <property type="entry name" value="aa-tRNA-synth_II/BPL/LPL"/>
</dbReference>
<dbReference type="InterPro" id="IPR023033">
    <property type="entry name" value="Ala_tRNA_ligase_euk/bac"/>
</dbReference>
<evidence type="ECO:0000256" key="9">
    <source>
        <dbReference type="ARBA" id="ARBA00022741"/>
    </source>
</evidence>
<keyword evidence="9" id="KW-0547">Nucleotide-binding</keyword>
<proteinExistence type="inferred from homology"/>
<dbReference type="FunFam" id="3.30.980.10:FF:000004">
    <property type="entry name" value="Alanine--tRNA ligase, cytoplasmic"/>
    <property type="match status" value="1"/>
</dbReference>
<dbReference type="GO" id="GO:0005829">
    <property type="term" value="C:cytosol"/>
    <property type="evidence" value="ECO:0007669"/>
    <property type="project" value="TreeGrafter"/>
</dbReference>
<dbReference type="PROSITE" id="PS50860">
    <property type="entry name" value="AA_TRNA_LIGASE_II_ALA"/>
    <property type="match status" value="1"/>
</dbReference>
<evidence type="ECO:0000313" key="16">
    <source>
        <dbReference type="EMBL" id="SUZ91759.1"/>
    </source>
</evidence>
<dbReference type="AlphaFoldDB" id="A0A381RLC2"/>
<dbReference type="Gene3D" id="3.30.54.20">
    <property type="match status" value="1"/>
</dbReference>
<reference evidence="16" key="1">
    <citation type="submission" date="2018-05" db="EMBL/GenBank/DDBJ databases">
        <authorList>
            <person name="Lanie J.A."/>
            <person name="Ng W.-L."/>
            <person name="Kazmierczak K.M."/>
            <person name="Andrzejewski T.M."/>
            <person name="Davidsen T.M."/>
            <person name="Wayne K.J."/>
            <person name="Tettelin H."/>
            <person name="Glass J.I."/>
            <person name="Rusch D."/>
            <person name="Podicherti R."/>
            <person name="Tsui H.-C.T."/>
            <person name="Winkler M.E."/>
        </authorList>
    </citation>
    <scope>NUCLEOTIDE SEQUENCE</scope>
</reference>
<keyword evidence="7" id="KW-0436">Ligase</keyword>
<dbReference type="FunFam" id="3.30.54.20:FF:000001">
    <property type="entry name" value="Alanine--tRNA ligase"/>
    <property type="match status" value="1"/>
</dbReference>
<dbReference type="PRINTS" id="PR00980">
    <property type="entry name" value="TRNASYNTHALA"/>
</dbReference>
<keyword evidence="11" id="KW-0067">ATP-binding</keyword>
<dbReference type="InterPro" id="IPR002318">
    <property type="entry name" value="Ala-tRNA-lgiase_IIc"/>
</dbReference>
<dbReference type="InterPro" id="IPR050058">
    <property type="entry name" value="Ala-tRNA_ligase"/>
</dbReference>
<protein>
    <recommendedName>
        <fullName evidence="5">Alanine--tRNA ligase</fullName>
        <ecNumber evidence="4">6.1.1.7</ecNumber>
    </recommendedName>
</protein>
<dbReference type="PANTHER" id="PTHR11777:SF9">
    <property type="entry name" value="ALANINE--TRNA LIGASE, CYTOPLASMIC"/>
    <property type="match status" value="1"/>
</dbReference>
<dbReference type="InterPro" id="IPR018165">
    <property type="entry name" value="Ala-tRNA-synth_IIc_core"/>
</dbReference>
<dbReference type="Gene3D" id="6.10.250.550">
    <property type="match status" value="1"/>
</dbReference>
<dbReference type="Pfam" id="PF01411">
    <property type="entry name" value="tRNA-synt_2c"/>
    <property type="match status" value="1"/>
</dbReference>
<evidence type="ECO:0000256" key="8">
    <source>
        <dbReference type="ARBA" id="ARBA00022723"/>
    </source>
</evidence>
<gene>
    <name evidence="16" type="ORF">METZ01_LOCUS44613</name>
</gene>
<evidence type="ECO:0000256" key="5">
    <source>
        <dbReference type="ARBA" id="ARBA00017959"/>
    </source>
</evidence>
<feature type="domain" description="Alanyl-transfer RNA synthetases family profile" evidence="15">
    <location>
        <begin position="1"/>
        <end position="696"/>
    </location>
</feature>
<evidence type="ECO:0000256" key="14">
    <source>
        <dbReference type="ARBA" id="ARBA00023146"/>
    </source>
</evidence>
<dbReference type="EMBL" id="UINC01002002">
    <property type="protein sequence ID" value="SUZ91759.1"/>
    <property type="molecule type" value="Genomic_DNA"/>
</dbReference>
<organism evidence="16">
    <name type="scientific">marine metagenome</name>
    <dbReference type="NCBI Taxonomy" id="408172"/>
    <lineage>
        <taxon>unclassified sequences</taxon>
        <taxon>metagenomes</taxon>
        <taxon>ecological metagenomes</taxon>
    </lineage>
</organism>
<dbReference type="HAMAP" id="MF_00036_B">
    <property type="entry name" value="Ala_tRNA_synth_B"/>
    <property type="match status" value="1"/>
</dbReference>
<evidence type="ECO:0000256" key="12">
    <source>
        <dbReference type="ARBA" id="ARBA00022884"/>
    </source>
</evidence>
<dbReference type="SUPFAM" id="SSF50447">
    <property type="entry name" value="Translation proteins"/>
    <property type="match status" value="1"/>
</dbReference>
<dbReference type="SUPFAM" id="SSF55186">
    <property type="entry name" value="ThrRS/AlaRS common domain"/>
    <property type="match status" value="1"/>
</dbReference>
<dbReference type="SMART" id="SM00863">
    <property type="entry name" value="tRNA_SAD"/>
    <property type="match status" value="1"/>
</dbReference>
<evidence type="ECO:0000256" key="4">
    <source>
        <dbReference type="ARBA" id="ARBA00013168"/>
    </source>
</evidence>
<keyword evidence="10" id="KW-0862">Zinc</keyword>
<dbReference type="PANTHER" id="PTHR11777">
    <property type="entry name" value="ALANYL-TRNA SYNTHETASE"/>
    <property type="match status" value="1"/>
</dbReference>
<dbReference type="GO" id="GO:0045892">
    <property type="term" value="P:negative regulation of DNA-templated transcription"/>
    <property type="evidence" value="ECO:0007669"/>
    <property type="project" value="TreeGrafter"/>
</dbReference>
<dbReference type="GO" id="GO:0004813">
    <property type="term" value="F:alanine-tRNA ligase activity"/>
    <property type="evidence" value="ECO:0007669"/>
    <property type="project" value="UniProtKB-EC"/>
</dbReference>
<evidence type="ECO:0000256" key="3">
    <source>
        <dbReference type="ARBA" id="ARBA00008226"/>
    </source>
</evidence>
<dbReference type="NCBIfam" id="TIGR00344">
    <property type="entry name" value="alaS"/>
    <property type="match status" value="1"/>
</dbReference>
<dbReference type="GO" id="GO:0005524">
    <property type="term" value="F:ATP binding"/>
    <property type="evidence" value="ECO:0007669"/>
    <property type="project" value="UniProtKB-KW"/>
</dbReference>
<dbReference type="InterPro" id="IPR018164">
    <property type="entry name" value="Ala-tRNA-synth_IIc_N"/>
</dbReference>
<comment type="similarity">
    <text evidence="3">Belongs to the class-II aminoacyl-tRNA synthetase family.</text>
</comment>
<evidence type="ECO:0000256" key="2">
    <source>
        <dbReference type="ARBA" id="ARBA00004496"/>
    </source>
</evidence>
<evidence type="ECO:0000256" key="10">
    <source>
        <dbReference type="ARBA" id="ARBA00022833"/>
    </source>
</evidence>
<comment type="cofactor">
    <cofactor evidence="1">
        <name>Zn(2+)</name>
        <dbReference type="ChEBI" id="CHEBI:29105"/>
    </cofactor>
</comment>
<dbReference type="Gene3D" id="2.40.30.130">
    <property type="match status" value="1"/>
</dbReference>